<dbReference type="Pfam" id="PF00462">
    <property type="entry name" value="Glutaredoxin"/>
    <property type="match status" value="1"/>
</dbReference>
<dbReference type="InterPro" id="IPR036249">
    <property type="entry name" value="Thioredoxin-like_sf"/>
</dbReference>
<dbReference type="OrthoDB" id="423313at2759"/>
<dbReference type="InterPro" id="IPR011899">
    <property type="entry name" value="Glutaredoxin_euk/vir"/>
</dbReference>
<feature type="compositionally biased region" description="Polar residues" evidence="4">
    <location>
        <begin position="111"/>
        <end position="123"/>
    </location>
</feature>
<dbReference type="InterPro" id="IPR014025">
    <property type="entry name" value="Glutaredoxin_subgr"/>
</dbReference>
<dbReference type="PROSITE" id="PS51354">
    <property type="entry name" value="GLUTAREDOXIN_2"/>
    <property type="match status" value="1"/>
</dbReference>
<sequence length="258" mass="28576">MAFMLTTKKTRLLFLSIISLLILLIVYKSHIYSYNYDNFDHDDIDSNLSSMITSNNNLINDKLESLGSLDSVGTSLQSSQFKGDNKDLSTSSNSKLKNNKVDEEIDDEADTTSSIASKPNSIAGSDDKQKDLTEKPGEEFSPKKELNAILSISPVVIFSKSYCPYSNKLKELLKHEYEIVPEPSVVELDKHKHGNELQVYLGEISGRKTVPNLFINGASRGGCDDLTELHSKNELLPSLVKWGGKDIKVSKLSVPSNS</sequence>
<dbReference type="SUPFAM" id="SSF52833">
    <property type="entry name" value="Thioredoxin-like"/>
    <property type="match status" value="1"/>
</dbReference>
<dbReference type="PRINTS" id="PR00160">
    <property type="entry name" value="GLUTAREDOXIN"/>
</dbReference>
<dbReference type="FunCoup" id="A0A1D2VGT7">
    <property type="interactions" value="15"/>
</dbReference>
<dbReference type="GO" id="GO:0005796">
    <property type="term" value="C:Golgi lumen"/>
    <property type="evidence" value="ECO:0007669"/>
    <property type="project" value="TreeGrafter"/>
</dbReference>
<dbReference type="PANTHER" id="PTHR45694:SF5">
    <property type="entry name" value="GLUTAREDOXIN 2"/>
    <property type="match status" value="1"/>
</dbReference>
<keyword evidence="2" id="KW-0001">2Fe-2S</keyword>
<organism evidence="6 7">
    <name type="scientific">Ascoidea rubescens DSM 1968</name>
    <dbReference type="NCBI Taxonomy" id="1344418"/>
    <lineage>
        <taxon>Eukaryota</taxon>
        <taxon>Fungi</taxon>
        <taxon>Dikarya</taxon>
        <taxon>Ascomycota</taxon>
        <taxon>Saccharomycotina</taxon>
        <taxon>Saccharomycetes</taxon>
        <taxon>Ascoideaceae</taxon>
        <taxon>Ascoidea</taxon>
    </lineage>
</organism>
<dbReference type="GO" id="GO:0005801">
    <property type="term" value="C:cis-Golgi network"/>
    <property type="evidence" value="ECO:0007669"/>
    <property type="project" value="UniProtKB-ARBA"/>
</dbReference>
<dbReference type="Proteomes" id="UP000095038">
    <property type="component" value="Unassembled WGS sequence"/>
</dbReference>
<keyword evidence="2" id="KW-0408">Iron</keyword>
<dbReference type="RefSeq" id="XP_020047067.1">
    <property type="nucleotide sequence ID" value="XM_020193346.1"/>
</dbReference>
<keyword evidence="7" id="KW-1185">Reference proteome</keyword>
<feature type="compositionally biased region" description="Basic and acidic residues" evidence="4">
    <location>
        <begin position="125"/>
        <end position="140"/>
    </location>
</feature>
<accession>A0A1D2VGT7</accession>
<reference evidence="7" key="1">
    <citation type="submission" date="2016-05" db="EMBL/GenBank/DDBJ databases">
        <title>Comparative genomics of biotechnologically important yeasts.</title>
        <authorList>
            <consortium name="DOE Joint Genome Institute"/>
            <person name="Riley R."/>
            <person name="Haridas S."/>
            <person name="Wolfe K.H."/>
            <person name="Lopes M.R."/>
            <person name="Hittinger C.T."/>
            <person name="Goker M."/>
            <person name="Salamov A."/>
            <person name="Wisecaver J."/>
            <person name="Long T.M."/>
            <person name="Aerts A.L."/>
            <person name="Barry K."/>
            <person name="Choi C."/>
            <person name="Clum A."/>
            <person name="Coughlan A.Y."/>
            <person name="Deshpande S."/>
            <person name="Douglass A.P."/>
            <person name="Hanson S.J."/>
            <person name="Klenk H.-P."/>
            <person name="Labutti K."/>
            <person name="Lapidus A."/>
            <person name="Lindquist E."/>
            <person name="Lipzen A."/>
            <person name="Meier-Kolthoff J.P."/>
            <person name="Ohm R.A."/>
            <person name="Otillar R.P."/>
            <person name="Pangilinan J."/>
            <person name="Peng Y."/>
            <person name="Rokas A."/>
            <person name="Rosa C.A."/>
            <person name="Scheuner C."/>
            <person name="Sibirny A.A."/>
            <person name="Slot J.C."/>
            <person name="Stielow J.B."/>
            <person name="Sun H."/>
            <person name="Kurtzman C.P."/>
            <person name="Blackwell M."/>
            <person name="Grigoriev I.V."/>
            <person name="Jeffries T.W."/>
        </authorList>
    </citation>
    <scope>NUCLEOTIDE SEQUENCE [LARGE SCALE GENOMIC DNA]</scope>
    <source>
        <strain evidence="7">DSM 1968</strain>
    </source>
</reference>
<keyword evidence="2" id="KW-0479">Metal-binding</keyword>
<dbReference type="NCBIfam" id="TIGR02180">
    <property type="entry name" value="GRX_euk"/>
    <property type="match status" value="1"/>
</dbReference>
<name>A0A1D2VGT7_9ASCO</name>
<dbReference type="GO" id="GO:0034599">
    <property type="term" value="P:cellular response to oxidative stress"/>
    <property type="evidence" value="ECO:0007669"/>
    <property type="project" value="TreeGrafter"/>
</dbReference>
<evidence type="ECO:0000259" key="5">
    <source>
        <dbReference type="Pfam" id="PF00462"/>
    </source>
</evidence>
<evidence type="ECO:0000256" key="4">
    <source>
        <dbReference type="SAM" id="MobiDB-lite"/>
    </source>
</evidence>
<dbReference type="STRING" id="1344418.A0A1D2VGT7"/>
<dbReference type="InterPro" id="IPR002109">
    <property type="entry name" value="Glutaredoxin"/>
</dbReference>
<evidence type="ECO:0000313" key="6">
    <source>
        <dbReference type="EMBL" id="ODV60760.1"/>
    </source>
</evidence>
<dbReference type="InParanoid" id="A0A1D2VGT7"/>
<proteinExistence type="inferred from homology"/>
<comment type="similarity">
    <text evidence="1">Belongs to the glutaredoxin family. Monothiol subfamily.</text>
</comment>
<dbReference type="CDD" id="cd03419">
    <property type="entry name" value="GRX_GRXh_1_2_like"/>
    <property type="match status" value="1"/>
</dbReference>
<dbReference type="AlphaFoldDB" id="A0A1D2VGT7"/>
<protein>
    <submittedName>
        <fullName evidence="6">Glutaredoxin</fullName>
    </submittedName>
</protein>
<dbReference type="FunFam" id="3.40.30.10:FF:000093">
    <property type="entry name" value="Glutaredoxin 2"/>
    <property type="match status" value="1"/>
</dbReference>
<feature type="region of interest" description="Disordered" evidence="4">
    <location>
        <begin position="77"/>
        <end position="140"/>
    </location>
</feature>
<dbReference type="EMBL" id="KV454481">
    <property type="protein sequence ID" value="ODV60760.1"/>
    <property type="molecule type" value="Genomic_DNA"/>
</dbReference>
<dbReference type="PANTHER" id="PTHR45694">
    <property type="entry name" value="GLUTAREDOXIN 2"/>
    <property type="match status" value="1"/>
</dbReference>
<dbReference type="GeneID" id="30966982"/>
<evidence type="ECO:0000313" key="7">
    <source>
        <dbReference type="Proteomes" id="UP000095038"/>
    </source>
</evidence>
<keyword evidence="3" id="KW-0411">Iron-sulfur</keyword>
<gene>
    <name evidence="6" type="ORF">ASCRUDRAFT_76127</name>
</gene>
<dbReference type="Gene3D" id="3.40.30.10">
    <property type="entry name" value="Glutaredoxin"/>
    <property type="match status" value="1"/>
</dbReference>
<evidence type="ECO:0000256" key="2">
    <source>
        <dbReference type="ARBA" id="ARBA00022714"/>
    </source>
</evidence>
<feature type="domain" description="Glutaredoxin" evidence="5">
    <location>
        <begin position="155"/>
        <end position="217"/>
    </location>
</feature>
<evidence type="ECO:0000256" key="1">
    <source>
        <dbReference type="ARBA" id="ARBA00009630"/>
    </source>
</evidence>
<dbReference type="GO" id="GO:0051537">
    <property type="term" value="F:2 iron, 2 sulfur cluster binding"/>
    <property type="evidence" value="ECO:0007669"/>
    <property type="project" value="UniProtKB-KW"/>
</dbReference>
<dbReference type="GO" id="GO:0004362">
    <property type="term" value="F:glutathione-disulfide reductase (NADPH) activity"/>
    <property type="evidence" value="ECO:0007669"/>
    <property type="project" value="UniProtKB-ARBA"/>
</dbReference>
<dbReference type="GO" id="GO:0000324">
    <property type="term" value="C:fungal-type vacuole"/>
    <property type="evidence" value="ECO:0007669"/>
    <property type="project" value="TreeGrafter"/>
</dbReference>
<evidence type="ECO:0000256" key="3">
    <source>
        <dbReference type="ARBA" id="ARBA00023014"/>
    </source>
</evidence>